<dbReference type="AlphaFoldDB" id="A0A1T9V3L5"/>
<evidence type="ECO:0000313" key="2">
    <source>
        <dbReference type="EMBL" id="SKZ40191.1"/>
    </source>
</evidence>
<evidence type="ECO:0000313" key="3">
    <source>
        <dbReference type="Proteomes" id="UP000190074"/>
    </source>
</evidence>
<evidence type="ECO:0000313" key="4">
    <source>
        <dbReference type="Proteomes" id="UP000190366"/>
    </source>
</evidence>
<accession>A0A1T9V3L5</accession>
<proteinExistence type="predicted"/>
<dbReference type="RefSeq" id="WP_016341801.1">
    <property type="nucleotide sequence ID" value="NZ_CP065272.1"/>
</dbReference>
<dbReference type="Proteomes" id="UP000190366">
    <property type="component" value="Unassembled WGS sequence"/>
</dbReference>
<sequence>MLSAERRFQFPRSLEEISVVSDFELPSADDIEPGNHAPLAFADTARRLDALSIGDTFTTQIGIAGLMTPIEWVVVEITHTATLLTARRGRYQVASRGLQGASATVVLNVYEQKPSVVAELFVLIDEVILTGELQQSFMAALEGMIDTHIELIRTGVPGLRDVIVDEAYPPPRGQGR</sequence>
<name>A0A1T9V3L5_9MYCO</name>
<dbReference type="Proteomes" id="UP000190074">
    <property type="component" value="Unassembled WGS sequence"/>
</dbReference>
<reference evidence="3 4" key="1">
    <citation type="submission" date="2016-11" db="EMBL/GenBank/DDBJ databases">
        <authorList>
            <consortium name="Pathogen Informatics"/>
        </authorList>
    </citation>
    <scope>NUCLEOTIDE SEQUENCE [LARGE SCALE GENOMIC DNA]</scope>
    <source>
        <strain evidence="2 4">1168</strain>
        <strain evidence="1 3">911</strain>
    </source>
</reference>
<organism evidence="2 4">
    <name type="scientific">Mycobacteroides abscessus subsp. massiliense</name>
    <dbReference type="NCBI Taxonomy" id="1962118"/>
    <lineage>
        <taxon>Bacteria</taxon>
        <taxon>Bacillati</taxon>
        <taxon>Actinomycetota</taxon>
        <taxon>Actinomycetes</taxon>
        <taxon>Mycobacteriales</taxon>
        <taxon>Mycobacteriaceae</taxon>
        <taxon>Mycobacteroides</taxon>
        <taxon>Mycobacteroides abscessus</taxon>
    </lineage>
</organism>
<dbReference type="EMBL" id="FVGW01000017">
    <property type="protein sequence ID" value="SKM87433.1"/>
    <property type="molecule type" value="Genomic_DNA"/>
</dbReference>
<dbReference type="EMBL" id="FVQL01000001">
    <property type="protein sequence ID" value="SKZ40191.1"/>
    <property type="molecule type" value="Genomic_DNA"/>
</dbReference>
<gene>
    <name evidence="1" type="ORF">SAMEA2259716_05363</name>
    <name evidence="2" type="ORF">SAMEA2275630_04660</name>
</gene>
<evidence type="ECO:0000313" key="1">
    <source>
        <dbReference type="EMBL" id="SKM87433.1"/>
    </source>
</evidence>
<protein>
    <submittedName>
        <fullName evidence="2">Uncharacterized protein</fullName>
    </submittedName>
</protein>